<accession>A0A8D8RK13</accession>
<protein>
    <submittedName>
        <fullName evidence="1">Uncharacterized protein</fullName>
    </submittedName>
</protein>
<organism evidence="1">
    <name type="scientific">Cacopsylla melanoneura</name>
    <dbReference type="NCBI Taxonomy" id="428564"/>
    <lineage>
        <taxon>Eukaryota</taxon>
        <taxon>Metazoa</taxon>
        <taxon>Ecdysozoa</taxon>
        <taxon>Arthropoda</taxon>
        <taxon>Hexapoda</taxon>
        <taxon>Insecta</taxon>
        <taxon>Pterygota</taxon>
        <taxon>Neoptera</taxon>
        <taxon>Paraneoptera</taxon>
        <taxon>Hemiptera</taxon>
        <taxon>Sternorrhyncha</taxon>
        <taxon>Psylloidea</taxon>
        <taxon>Psyllidae</taxon>
        <taxon>Psyllinae</taxon>
        <taxon>Cacopsylla</taxon>
    </lineage>
</organism>
<reference evidence="1" key="1">
    <citation type="submission" date="2021-05" db="EMBL/GenBank/DDBJ databases">
        <authorList>
            <person name="Alioto T."/>
            <person name="Alioto T."/>
            <person name="Gomez Garrido J."/>
        </authorList>
    </citation>
    <scope>NUCLEOTIDE SEQUENCE</scope>
</reference>
<evidence type="ECO:0000313" key="1">
    <source>
        <dbReference type="EMBL" id="CAG6652853.1"/>
    </source>
</evidence>
<proteinExistence type="predicted"/>
<dbReference type="EMBL" id="HBUF01171927">
    <property type="protein sequence ID" value="CAG6652853.1"/>
    <property type="molecule type" value="Transcribed_RNA"/>
</dbReference>
<sequence length="109" mass="12980">MQNVHFENGFFKMLFKMDFHKIKPFTEDVFPLKKFSEKNTEKISSPVQNARMRPMSLGPNHKNFSICQFFRRSNFKKANILTKMQNGSKNAFQMQNARCFSKTHFKCKM</sequence>
<dbReference type="AlphaFoldDB" id="A0A8D8RK13"/>
<dbReference type="EMBL" id="HBUF01171962">
    <property type="protein sequence ID" value="CAG6652957.1"/>
    <property type="molecule type" value="Transcribed_RNA"/>
</dbReference>
<dbReference type="EMBL" id="HBUF01171928">
    <property type="protein sequence ID" value="CAG6652860.1"/>
    <property type="molecule type" value="Transcribed_RNA"/>
</dbReference>
<dbReference type="EMBL" id="HBUF01171891">
    <property type="protein sequence ID" value="CAG6652753.1"/>
    <property type="molecule type" value="Transcribed_RNA"/>
</dbReference>
<name>A0A8D8RK13_9HEMI</name>